<reference evidence="5" key="1">
    <citation type="submission" date="2017-03" db="EMBL/GenBank/DDBJ databases">
        <title>Genomes of endolithic fungi from Antarctica.</title>
        <authorList>
            <person name="Coleine C."/>
            <person name="Masonjones S."/>
            <person name="Stajich J.E."/>
        </authorList>
    </citation>
    <scope>NUCLEOTIDE SEQUENCE [LARGE SCALE GENOMIC DNA]</scope>
    <source>
        <strain evidence="5">CCFEE 5527</strain>
    </source>
</reference>
<comment type="subcellular location">
    <subcellularLocation>
        <location evidence="1">Cytoplasm</location>
    </subcellularLocation>
</comment>
<comment type="caution">
    <text evidence="4">The sequence shown here is derived from an EMBL/GenBank/DDBJ whole genome shotgun (WGS) entry which is preliminary data.</text>
</comment>
<sequence length="811" mass="86148">MASSTPSDRVASLLATANERRQTGDIAYAVKALREASHIEPGNSEVQGALKSIQAGDEGRHAEDLVQSYLTGNGKVTEQRALQSLHPQKLTPAQATSLVDNLLDSTEQVAPIDALLAALINGSSDARRSVAIRITNNATETYEACFDAGEDAFNAFASVPLDSAAWRKQGLQVAAQQDVFRLDIAKLMEPGVTRTDLPMKAIARQLSVAPNAAKSLLDEDAFDAILSSLDIRLAQVLRSQAMLAASKALEVTGETGESLFANFIAGKVSKGTNDDLIVAFSAASAMFPIIPAVTARLFMTDGFVQQLVPNLERDSEAAAAGKRKSHKLEQAALELLSAACVDKPCREAVQRYCTHWLKALTEEREGVHQALAALVLAKVEGGSSEDTITTKLSGLAVDSSEASDQAIEGLAYTSLQPMVKEQIAKNSKLLRSLVTSLSQRSSAAFGCLTIFTNISAYRPAQSEEQAKVAQLKAYANQTKLPPPDPLDDDVAVTTRCKKLLDADLVQAIAAISRKPTSPAITALIVQTLLSLSKEQKHRPKLVQQGAVKLLLQIYNRLATSTQPISESNTTEHSASHALARLLISVNPSLVFSTSIPVTSAVSALIPLLATDPNATERNLLPTFEALLALTNLASMSDPSPRDMLLRVAWTTIEDQLLLSSNTMIQRASVELVCNLMNSPAGVAKFADGSGKAKNRLHILLALADAEDLATRRAAGGALAMLTEWDAAAEAVLERERGVEILLGLCGDEDEGVRHRGLVCVGNVVGAPGEVGVKGVERVKKEGGGEIVRDALKGVKEAEVLGVGVEILKKLG</sequence>
<gene>
    <name evidence="4" type="ORF">B0A48_04797</name>
</gene>
<dbReference type="FunCoup" id="A0A1V8TDD3">
    <property type="interactions" value="172"/>
</dbReference>
<evidence type="ECO:0000313" key="5">
    <source>
        <dbReference type="Proteomes" id="UP000192596"/>
    </source>
</evidence>
<evidence type="ECO:0000256" key="2">
    <source>
        <dbReference type="ARBA" id="ARBA00022490"/>
    </source>
</evidence>
<dbReference type="AlphaFoldDB" id="A0A1V8TDD3"/>
<proteinExistence type="predicted"/>
<dbReference type="STRING" id="1507870.A0A1V8TDD3"/>
<dbReference type="PANTHER" id="PTHR45994:SF1">
    <property type="entry name" value="FI21225P1"/>
    <property type="match status" value="1"/>
</dbReference>
<organism evidence="4 5">
    <name type="scientific">Cryoendolithus antarcticus</name>
    <dbReference type="NCBI Taxonomy" id="1507870"/>
    <lineage>
        <taxon>Eukaryota</taxon>
        <taxon>Fungi</taxon>
        <taxon>Dikarya</taxon>
        <taxon>Ascomycota</taxon>
        <taxon>Pezizomycotina</taxon>
        <taxon>Dothideomycetes</taxon>
        <taxon>Dothideomycetidae</taxon>
        <taxon>Cladosporiales</taxon>
        <taxon>Cladosporiaceae</taxon>
        <taxon>Cryoendolithus</taxon>
    </lineage>
</organism>
<feature type="domain" description="UNC-45/Cro1/She4 central" evidence="3">
    <location>
        <begin position="220"/>
        <end position="379"/>
    </location>
</feature>
<dbReference type="InterPro" id="IPR016024">
    <property type="entry name" value="ARM-type_fold"/>
</dbReference>
<dbReference type="Proteomes" id="UP000192596">
    <property type="component" value="Unassembled WGS sequence"/>
</dbReference>
<dbReference type="InParanoid" id="A0A1V8TDD3"/>
<keyword evidence="2" id="KW-0963">Cytoplasm</keyword>
<dbReference type="Gene3D" id="1.25.10.100">
    <property type="match status" value="1"/>
</dbReference>
<dbReference type="EMBL" id="NAJO01000010">
    <property type="protein sequence ID" value="OQO09399.1"/>
    <property type="molecule type" value="Genomic_DNA"/>
</dbReference>
<accession>A0A1V8TDD3</accession>
<dbReference type="PANTHER" id="PTHR45994">
    <property type="entry name" value="FI21225P1"/>
    <property type="match status" value="1"/>
</dbReference>
<dbReference type="InterPro" id="IPR011989">
    <property type="entry name" value="ARM-like"/>
</dbReference>
<dbReference type="GO" id="GO:0051879">
    <property type="term" value="F:Hsp90 protein binding"/>
    <property type="evidence" value="ECO:0007669"/>
    <property type="project" value="TreeGrafter"/>
</dbReference>
<dbReference type="Gene3D" id="1.25.10.10">
    <property type="entry name" value="Leucine-rich Repeat Variant"/>
    <property type="match status" value="1"/>
</dbReference>
<protein>
    <recommendedName>
        <fullName evidence="3">UNC-45/Cro1/She4 central domain-containing protein</fullName>
    </recommendedName>
</protein>
<dbReference type="Pfam" id="PF11701">
    <property type="entry name" value="UNC45-central"/>
    <property type="match status" value="1"/>
</dbReference>
<name>A0A1V8TDD3_9PEZI</name>
<dbReference type="GO" id="GO:0005737">
    <property type="term" value="C:cytoplasm"/>
    <property type="evidence" value="ECO:0007669"/>
    <property type="project" value="UniProtKB-SubCell"/>
</dbReference>
<evidence type="ECO:0000259" key="3">
    <source>
        <dbReference type="Pfam" id="PF11701"/>
    </source>
</evidence>
<evidence type="ECO:0000256" key="1">
    <source>
        <dbReference type="ARBA" id="ARBA00004496"/>
    </source>
</evidence>
<dbReference type="InterPro" id="IPR024660">
    <property type="entry name" value="UCS_central_dom"/>
</dbReference>
<evidence type="ECO:0000313" key="4">
    <source>
        <dbReference type="EMBL" id="OQO09399.1"/>
    </source>
</evidence>
<keyword evidence="5" id="KW-1185">Reference proteome</keyword>
<dbReference type="OrthoDB" id="5574718at2759"/>
<dbReference type="SUPFAM" id="SSF48371">
    <property type="entry name" value="ARM repeat"/>
    <property type="match status" value="1"/>
</dbReference>